<dbReference type="InterPro" id="IPR021109">
    <property type="entry name" value="Peptidase_aspartic_dom_sf"/>
</dbReference>
<evidence type="ECO:0000313" key="10">
    <source>
        <dbReference type="EMBL" id="RYP07874.1"/>
    </source>
</evidence>
<evidence type="ECO:0000256" key="3">
    <source>
        <dbReference type="ARBA" id="ARBA00022750"/>
    </source>
</evidence>
<dbReference type="CDD" id="cd06097">
    <property type="entry name" value="Aspergillopepsin_like"/>
    <property type="match status" value="1"/>
</dbReference>
<dbReference type="PROSITE" id="PS51767">
    <property type="entry name" value="PEPTIDASE_A1"/>
    <property type="match status" value="1"/>
</dbReference>
<dbReference type="GO" id="GO:0004190">
    <property type="term" value="F:aspartic-type endopeptidase activity"/>
    <property type="evidence" value="ECO:0007669"/>
    <property type="project" value="UniProtKB-KW"/>
</dbReference>
<dbReference type="Pfam" id="PF00026">
    <property type="entry name" value="Asp"/>
    <property type="match status" value="1"/>
</dbReference>
<organism evidence="10 11">
    <name type="scientific">Monosporascus ibericus</name>
    <dbReference type="NCBI Taxonomy" id="155417"/>
    <lineage>
        <taxon>Eukaryota</taxon>
        <taxon>Fungi</taxon>
        <taxon>Dikarya</taxon>
        <taxon>Ascomycota</taxon>
        <taxon>Pezizomycotina</taxon>
        <taxon>Sordariomycetes</taxon>
        <taxon>Xylariomycetidae</taxon>
        <taxon>Xylariales</taxon>
        <taxon>Xylariales incertae sedis</taxon>
        <taxon>Monosporascus</taxon>
    </lineage>
</organism>
<dbReference type="InterPro" id="IPR001969">
    <property type="entry name" value="Aspartic_peptidase_AS"/>
</dbReference>
<name>A0A4Q4TNP4_9PEZI</name>
<evidence type="ECO:0000256" key="6">
    <source>
        <dbReference type="RuleBase" id="RU000454"/>
    </source>
</evidence>
<evidence type="ECO:0000259" key="9">
    <source>
        <dbReference type="PROSITE" id="PS51767"/>
    </source>
</evidence>
<dbReference type="InterPro" id="IPR034163">
    <property type="entry name" value="Aspergillopepsin-like_cat_dom"/>
</dbReference>
<dbReference type="OrthoDB" id="2747330at2759"/>
<evidence type="ECO:0000313" key="11">
    <source>
        <dbReference type="Proteomes" id="UP000293360"/>
    </source>
</evidence>
<dbReference type="InterPro" id="IPR033121">
    <property type="entry name" value="PEPTIDASE_A1"/>
</dbReference>
<keyword evidence="4 6" id="KW-0378">Hydrolase</keyword>
<dbReference type="Proteomes" id="UP000293360">
    <property type="component" value="Unassembled WGS sequence"/>
</dbReference>
<evidence type="ECO:0000256" key="2">
    <source>
        <dbReference type="ARBA" id="ARBA00022670"/>
    </source>
</evidence>
<dbReference type="EMBL" id="QJNU01000079">
    <property type="protein sequence ID" value="RYP07874.1"/>
    <property type="molecule type" value="Genomic_DNA"/>
</dbReference>
<keyword evidence="3 6" id="KW-0064">Aspartyl protease</keyword>
<dbReference type="PANTHER" id="PTHR47966:SF1">
    <property type="entry name" value="ASPARTYL PROTEINASE"/>
    <property type="match status" value="1"/>
</dbReference>
<sequence>MAYLSSILGIAAFSFSFFAVVSSVPVLEEMHDGSLAIPVTHNIHRARSGPLEMYKVFRKYNIEIPDALQKIVNKQQQVNKAAVDQDGSVPAISEDGDLLWSAPVGIGTPPQTLNVDMDTGSTDTWLFSTDTAKEEVMGQGLYDPAKSSTSKLIPNCSWSILYGDFSSSSGICYKDTLTLGDIAIHDMTIESATTTSRMFTETETISGLVGLGWPYLAQTVPKQKTLIEFLPDVLNEPVFTVDLKHNATGSFNFGFIDHSLHSPNADVEYLDVDTSEGFWTVLHKGFTVGLESLKYEFLAPKEVIVDTGTTLLFIPDQAVDTYFEKVPGANYSYEEYGYLVPCDTTPPDLTIELSDAAGNTLSSTIPGEYIVYAHISDEMCYAGVQSLGAFSSLEGILGDVFLKASFSVFDIGKKRYGVAPKPIETSVKRDTVGDTDSDDAMSESKVKYL</sequence>
<feature type="region of interest" description="Disordered" evidence="7">
    <location>
        <begin position="428"/>
        <end position="449"/>
    </location>
</feature>
<evidence type="ECO:0000256" key="8">
    <source>
        <dbReference type="SAM" id="SignalP"/>
    </source>
</evidence>
<evidence type="ECO:0000256" key="7">
    <source>
        <dbReference type="SAM" id="MobiDB-lite"/>
    </source>
</evidence>
<evidence type="ECO:0000256" key="4">
    <source>
        <dbReference type="ARBA" id="ARBA00022801"/>
    </source>
</evidence>
<keyword evidence="11" id="KW-1185">Reference proteome</keyword>
<feature type="domain" description="Peptidase A1" evidence="9">
    <location>
        <begin position="100"/>
        <end position="419"/>
    </location>
</feature>
<dbReference type="InterPro" id="IPR001461">
    <property type="entry name" value="Aspartic_peptidase_A1"/>
</dbReference>
<feature type="active site" evidence="5">
    <location>
        <position position="118"/>
    </location>
</feature>
<keyword evidence="2 6" id="KW-0645">Protease</keyword>
<accession>A0A4Q4TNP4</accession>
<reference evidence="10 11" key="1">
    <citation type="submission" date="2018-06" db="EMBL/GenBank/DDBJ databases">
        <title>Complete Genomes of Monosporascus.</title>
        <authorList>
            <person name="Robinson A.J."/>
            <person name="Natvig D.O."/>
        </authorList>
    </citation>
    <scope>NUCLEOTIDE SEQUENCE [LARGE SCALE GENOMIC DNA]</scope>
    <source>
        <strain evidence="10 11">CBS 110550</strain>
    </source>
</reference>
<protein>
    <recommendedName>
        <fullName evidence="9">Peptidase A1 domain-containing protein</fullName>
    </recommendedName>
</protein>
<dbReference type="PROSITE" id="PS00141">
    <property type="entry name" value="ASP_PROTEASE"/>
    <property type="match status" value="1"/>
</dbReference>
<dbReference type="SUPFAM" id="SSF50630">
    <property type="entry name" value="Acid proteases"/>
    <property type="match status" value="1"/>
</dbReference>
<dbReference type="AlphaFoldDB" id="A0A4Q4TNP4"/>
<comment type="similarity">
    <text evidence="1 6">Belongs to the peptidase A1 family.</text>
</comment>
<comment type="caution">
    <text evidence="10">The sequence shown here is derived from an EMBL/GenBank/DDBJ whole genome shotgun (WGS) entry which is preliminary data.</text>
</comment>
<dbReference type="PANTHER" id="PTHR47966">
    <property type="entry name" value="BETA-SITE APP-CLEAVING ENZYME, ISOFORM A-RELATED"/>
    <property type="match status" value="1"/>
</dbReference>
<feature type="active site" evidence="5">
    <location>
        <position position="306"/>
    </location>
</feature>
<evidence type="ECO:0000256" key="1">
    <source>
        <dbReference type="ARBA" id="ARBA00007447"/>
    </source>
</evidence>
<dbReference type="STRING" id="155417.A0A4Q4TNP4"/>
<dbReference type="GO" id="GO:0006508">
    <property type="term" value="P:proteolysis"/>
    <property type="evidence" value="ECO:0007669"/>
    <property type="project" value="UniProtKB-KW"/>
</dbReference>
<gene>
    <name evidence="10" type="ORF">DL764_002240</name>
</gene>
<feature type="chain" id="PRO_5020271944" description="Peptidase A1 domain-containing protein" evidence="8">
    <location>
        <begin position="24"/>
        <end position="449"/>
    </location>
</feature>
<proteinExistence type="inferred from homology"/>
<evidence type="ECO:0000256" key="5">
    <source>
        <dbReference type="PIRSR" id="PIRSR601461-1"/>
    </source>
</evidence>
<feature type="signal peptide" evidence="8">
    <location>
        <begin position="1"/>
        <end position="23"/>
    </location>
</feature>
<dbReference type="PRINTS" id="PR00792">
    <property type="entry name" value="PEPSIN"/>
</dbReference>
<dbReference type="Gene3D" id="2.40.70.10">
    <property type="entry name" value="Acid Proteases"/>
    <property type="match status" value="2"/>
</dbReference>
<keyword evidence="8" id="KW-0732">Signal</keyword>